<dbReference type="HAMAP" id="MF_00503">
    <property type="entry name" value="Ribosomal_bL9"/>
    <property type="match status" value="1"/>
</dbReference>
<dbReference type="Pfam" id="PF01281">
    <property type="entry name" value="Ribosomal_L9_N"/>
    <property type="match status" value="1"/>
</dbReference>
<dbReference type="GO" id="GO:0003735">
    <property type="term" value="F:structural constituent of ribosome"/>
    <property type="evidence" value="ECO:0007669"/>
    <property type="project" value="InterPro"/>
</dbReference>
<accession>A0A9D1M3N2</accession>
<dbReference type="GO" id="GO:0005840">
    <property type="term" value="C:ribosome"/>
    <property type="evidence" value="ECO:0007669"/>
    <property type="project" value="UniProtKB-KW"/>
</dbReference>
<evidence type="ECO:0000256" key="7">
    <source>
        <dbReference type="HAMAP-Rule" id="MF_00503"/>
    </source>
</evidence>
<dbReference type="InterPro" id="IPR036935">
    <property type="entry name" value="Ribosomal_bL9_N_sf"/>
</dbReference>
<dbReference type="Pfam" id="PF03948">
    <property type="entry name" value="Ribosomal_L9_C"/>
    <property type="match status" value="1"/>
</dbReference>
<evidence type="ECO:0000256" key="5">
    <source>
        <dbReference type="ARBA" id="ARBA00023274"/>
    </source>
</evidence>
<dbReference type="InterPro" id="IPR036791">
    <property type="entry name" value="Ribosomal_bL9_C_sf"/>
</dbReference>
<evidence type="ECO:0000256" key="2">
    <source>
        <dbReference type="ARBA" id="ARBA00022730"/>
    </source>
</evidence>
<dbReference type="SUPFAM" id="SSF55653">
    <property type="entry name" value="Ribosomal protein L9 C-domain"/>
    <property type="match status" value="1"/>
</dbReference>
<proteinExistence type="inferred from homology"/>
<keyword evidence="2 7" id="KW-0699">rRNA-binding</keyword>
<evidence type="ECO:0000256" key="3">
    <source>
        <dbReference type="ARBA" id="ARBA00022884"/>
    </source>
</evidence>
<evidence type="ECO:0000256" key="4">
    <source>
        <dbReference type="ARBA" id="ARBA00022980"/>
    </source>
</evidence>
<comment type="function">
    <text evidence="7">Binds to the 23S rRNA.</text>
</comment>
<dbReference type="AlphaFoldDB" id="A0A9D1M3N2"/>
<dbReference type="Gene3D" id="3.10.430.100">
    <property type="entry name" value="Ribosomal protein L9, C-terminal domain"/>
    <property type="match status" value="1"/>
</dbReference>
<comment type="similarity">
    <text evidence="1 7">Belongs to the bacterial ribosomal protein bL9 family.</text>
</comment>
<protein>
    <recommendedName>
        <fullName evidence="6 7">Large ribosomal subunit protein bL9</fullName>
    </recommendedName>
</protein>
<dbReference type="GO" id="GO:1990904">
    <property type="term" value="C:ribonucleoprotein complex"/>
    <property type="evidence" value="ECO:0007669"/>
    <property type="project" value="UniProtKB-KW"/>
</dbReference>
<dbReference type="Gene3D" id="3.40.5.10">
    <property type="entry name" value="Ribosomal protein L9, N-terminal domain"/>
    <property type="match status" value="1"/>
</dbReference>
<dbReference type="SUPFAM" id="SSF55658">
    <property type="entry name" value="L9 N-domain-like"/>
    <property type="match status" value="1"/>
</dbReference>
<dbReference type="NCBIfam" id="TIGR00158">
    <property type="entry name" value="L9"/>
    <property type="match status" value="1"/>
</dbReference>
<evidence type="ECO:0000256" key="6">
    <source>
        <dbReference type="ARBA" id="ARBA00035292"/>
    </source>
</evidence>
<keyword evidence="4 7" id="KW-0689">Ribosomal protein</keyword>
<dbReference type="Proteomes" id="UP000824107">
    <property type="component" value="Unassembled WGS sequence"/>
</dbReference>
<dbReference type="PROSITE" id="PS00651">
    <property type="entry name" value="RIBOSOMAL_L9"/>
    <property type="match status" value="1"/>
</dbReference>
<evidence type="ECO:0000256" key="1">
    <source>
        <dbReference type="ARBA" id="ARBA00010605"/>
    </source>
</evidence>
<reference evidence="9" key="2">
    <citation type="journal article" date="2021" name="PeerJ">
        <title>Extensive microbial diversity within the chicken gut microbiome revealed by metagenomics and culture.</title>
        <authorList>
            <person name="Gilroy R."/>
            <person name="Ravi A."/>
            <person name="Getino M."/>
            <person name="Pursley I."/>
            <person name="Horton D.L."/>
            <person name="Alikhan N.F."/>
            <person name="Baker D."/>
            <person name="Gharbi K."/>
            <person name="Hall N."/>
            <person name="Watson M."/>
            <person name="Adriaenssens E.M."/>
            <person name="Foster-Nyarko E."/>
            <person name="Jarju S."/>
            <person name="Secka A."/>
            <person name="Antonio M."/>
            <person name="Oren A."/>
            <person name="Chaudhuri R.R."/>
            <person name="La Ragione R."/>
            <person name="Hildebrand F."/>
            <person name="Pallen M.J."/>
        </authorList>
    </citation>
    <scope>NUCLEOTIDE SEQUENCE</scope>
    <source>
        <strain evidence="9">ChiW3-316</strain>
    </source>
</reference>
<feature type="domain" description="Ribosomal protein L9" evidence="8">
    <location>
        <begin position="13"/>
        <end position="40"/>
    </location>
</feature>
<name>A0A9D1M3N2_9PROT</name>
<comment type="caution">
    <text evidence="9">The sequence shown here is derived from an EMBL/GenBank/DDBJ whole genome shotgun (WGS) entry which is preliminary data.</text>
</comment>
<dbReference type="PANTHER" id="PTHR21368">
    <property type="entry name" value="50S RIBOSOMAL PROTEIN L9"/>
    <property type="match status" value="1"/>
</dbReference>
<dbReference type="InterPro" id="IPR020070">
    <property type="entry name" value="Ribosomal_bL9_N"/>
</dbReference>
<organism evidence="9 10">
    <name type="scientific">Candidatus Scatocola faecipullorum</name>
    <dbReference type="NCBI Taxonomy" id="2840917"/>
    <lineage>
        <taxon>Bacteria</taxon>
        <taxon>Pseudomonadati</taxon>
        <taxon>Pseudomonadota</taxon>
        <taxon>Alphaproteobacteria</taxon>
        <taxon>Rhodospirillales</taxon>
        <taxon>Rhodospirillaceae</taxon>
        <taxon>Rhodospirillaceae incertae sedis</taxon>
        <taxon>Candidatus Scatocola</taxon>
    </lineage>
</organism>
<evidence type="ECO:0000259" key="8">
    <source>
        <dbReference type="PROSITE" id="PS00651"/>
    </source>
</evidence>
<dbReference type="InterPro" id="IPR000244">
    <property type="entry name" value="Ribosomal_bL9"/>
</dbReference>
<dbReference type="InterPro" id="IPR020069">
    <property type="entry name" value="Ribosomal_bL9_C"/>
</dbReference>
<gene>
    <name evidence="7 9" type="primary">rplI</name>
    <name evidence="9" type="ORF">IAD20_02650</name>
</gene>
<dbReference type="GO" id="GO:0006412">
    <property type="term" value="P:translation"/>
    <property type="evidence" value="ECO:0007669"/>
    <property type="project" value="UniProtKB-UniRule"/>
</dbReference>
<evidence type="ECO:0000313" key="9">
    <source>
        <dbReference type="EMBL" id="HIU52961.1"/>
    </source>
</evidence>
<dbReference type="EMBL" id="DVNC01000021">
    <property type="protein sequence ID" value="HIU52961.1"/>
    <property type="molecule type" value="Genomic_DNA"/>
</dbReference>
<reference evidence="9" key="1">
    <citation type="submission" date="2020-10" db="EMBL/GenBank/DDBJ databases">
        <authorList>
            <person name="Gilroy R."/>
        </authorList>
    </citation>
    <scope>NUCLEOTIDE SEQUENCE</scope>
    <source>
        <strain evidence="9">ChiW3-316</strain>
    </source>
</reference>
<dbReference type="InterPro" id="IPR009027">
    <property type="entry name" value="Ribosomal_bL9/RNase_H1_N"/>
</dbReference>
<dbReference type="GO" id="GO:0019843">
    <property type="term" value="F:rRNA binding"/>
    <property type="evidence" value="ECO:0007669"/>
    <property type="project" value="UniProtKB-UniRule"/>
</dbReference>
<sequence>MEIILLEHVDKLGKMGDKVNVKNGYARNYLLPQKKALRATEANVAYFEKQKAELEAHNKKLLEAATAKAEALKGFSAMLIRQAAETGQLYGSVTIRDIASAIKAAGFDVERRCVYMESPIKDLGIYEVKLNLHPEVTQTILVNVARTEDDAKKQAKAYSPAE</sequence>
<dbReference type="InterPro" id="IPR020594">
    <property type="entry name" value="Ribosomal_bL9_bac/chp"/>
</dbReference>
<evidence type="ECO:0000313" key="10">
    <source>
        <dbReference type="Proteomes" id="UP000824107"/>
    </source>
</evidence>
<keyword evidence="3 7" id="KW-0694">RNA-binding</keyword>
<keyword evidence="5 7" id="KW-0687">Ribonucleoprotein</keyword>